<evidence type="ECO:0008006" key="4">
    <source>
        <dbReference type="Google" id="ProtNLM"/>
    </source>
</evidence>
<comment type="caution">
    <text evidence="2">The sequence shown here is derived from an EMBL/GenBank/DDBJ whole genome shotgun (WGS) entry which is preliminary data.</text>
</comment>
<proteinExistence type="predicted"/>
<evidence type="ECO:0000313" key="2">
    <source>
        <dbReference type="EMBL" id="GGB62332.1"/>
    </source>
</evidence>
<feature type="transmembrane region" description="Helical" evidence="1">
    <location>
        <begin position="98"/>
        <end position="119"/>
    </location>
</feature>
<keyword evidence="1" id="KW-0472">Membrane</keyword>
<gene>
    <name evidence="2" type="ORF">GCM10011503_08710</name>
</gene>
<feature type="transmembrane region" description="Helical" evidence="1">
    <location>
        <begin position="74"/>
        <end position="91"/>
    </location>
</feature>
<accession>A0ABQ1JBF8</accession>
<protein>
    <recommendedName>
        <fullName evidence="4">ABC transmembrane type-1 domain-containing protein</fullName>
    </recommendedName>
</protein>
<evidence type="ECO:0000313" key="3">
    <source>
        <dbReference type="Proteomes" id="UP000628854"/>
    </source>
</evidence>
<dbReference type="EMBL" id="BMKF01000001">
    <property type="protein sequence ID" value="GGB62332.1"/>
    <property type="molecule type" value="Genomic_DNA"/>
</dbReference>
<sequence>MSAVTAFLTRTPVIIVSFVTMILVGLSFMPVMQSIDGPLLDTLLSGEAARARLAEMTIEQRYIHFLGTVVNDTLYPFAYGSFFAGLAGRFAPEKLRGWVMLPALSAAVIDLVENTVQALALYGSIDLLNLKDVLTPAKYGLFMLAAIIAIGFAAFALARWLVKSLQS</sequence>
<feature type="transmembrane region" description="Helical" evidence="1">
    <location>
        <begin position="12"/>
        <end position="32"/>
    </location>
</feature>
<keyword evidence="1" id="KW-1133">Transmembrane helix</keyword>
<name>A0ABQ1JBF8_9PROT</name>
<keyword evidence="1" id="KW-0812">Transmembrane</keyword>
<reference evidence="3" key="1">
    <citation type="journal article" date="2019" name="Int. J. Syst. Evol. Microbiol.">
        <title>The Global Catalogue of Microorganisms (GCM) 10K type strain sequencing project: providing services to taxonomists for standard genome sequencing and annotation.</title>
        <authorList>
            <consortium name="The Broad Institute Genomics Platform"/>
            <consortium name="The Broad Institute Genome Sequencing Center for Infectious Disease"/>
            <person name="Wu L."/>
            <person name="Ma J."/>
        </authorList>
    </citation>
    <scope>NUCLEOTIDE SEQUENCE [LARGE SCALE GENOMIC DNA]</scope>
    <source>
        <strain evidence="3">CGMCC 1.15928</strain>
    </source>
</reference>
<dbReference type="Proteomes" id="UP000628854">
    <property type="component" value="Unassembled WGS sequence"/>
</dbReference>
<evidence type="ECO:0000256" key="1">
    <source>
        <dbReference type="SAM" id="Phobius"/>
    </source>
</evidence>
<feature type="transmembrane region" description="Helical" evidence="1">
    <location>
        <begin position="139"/>
        <end position="162"/>
    </location>
</feature>
<dbReference type="RefSeq" id="WP_084394293.1">
    <property type="nucleotide sequence ID" value="NZ_BMKF01000001.1"/>
</dbReference>
<keyword evidence="3" id="KW-1185">Reference proteome</keyword>
<organism evidence="2 3">
    <name type="scientific">Henriciella pelagia</name>
    <dbReference type="NCBI Taxonomy" id="1977912"/>
    <lineage>
        <taxon>Bacteria</taxon>
        <taxon>Pseudomonadati</taxon>
        <taxon>Pseudomonadota</taxon>
        <taxon>Alphaproteobacteria</taxon>
        <taxon>Hyphomonadales</taxon>
        <taxon>Hyphomonadaceae</taxon>
        <taxon>Henriciella</taxon>
    </lineage>
</organism>